<evidence type="ECO:0000256" key="2">
    <source>
        <dbReference type="ARBA" id="ARBA00023287"/>
    </source>
</evidence>
<protein>
    <submittedName>
        <fullName evidence="4">Prepilin-type N-terminal cleavage/methylation domain-containing protein</fullName>
    </submittedName>
</protein>
<evidence type="ECO:0000313" key="4">
    <source>
        <dbReference type="EMBL" id="MFD1417878.1"/>
    </source>
</evidence>
<sequence>MKKDKLLRIHRFGFTLVESVIALAIFCSIVFATSLGVRNYQARVDEKQSMQQFKNVFKNTLNEAFLTQRYYNITISKSSHSALFKTNDDDSYKVRVKFPDTVNFLQSKSTIQIRRNGLIKPQTIKFHSDLTNINYVYVVQMNWGEIIDKT</sequence>
<comment type="subcellular location">
    <subcellularLocation>
        <location evidence="1">Cell surface</location>
    </subcellularLocation>
</comment>
<proteinExistence type="predicted"/>
<keyword evidence="3" id="KW-1133">Transmembrane helix</keyword>
<dbReference type="InterPro" id="IPR045584">
    <property type="entry name" value="Pilin-like"/>
</dbReference>
<name>A0ABW4BTF3_9LACO</name>
<evidence type="ECO:0000313" key="5">
    <source>
        <dbReference type="Proteomes" id="UP001597251"/>
    </source>
</evidence>
<keyword evidence="3" id="KW-0472">Membrane</keyword>
<feature type="transmembrane region" description="Helical" evidence="3">
    <location>
        <begin position="12"/>
        <end position="37"/>
    </location>
</feature>
<dbReference type="RefSeq" id="WP_125678344.1">
    <property type="nucleotide sequence ID" value="NZ_JBHTOI010000025.1"/>
</dbReference>
<keyword evidence="3" id="KW-0812">Transmembrane</keyword>
<keyword evidence="5" id="KW-1185">Reference proteome</keyword>
<evidence type="ECO:0000256" key="3">
    <source>
        <dbReference type="SAM" id="Phobius"/>
    </source>
</evidence>
<dbReference type="SUPFAM" id="SSF54523">
    <property type="entry name" value="Pili subunits"/>
    <property type="match status" value="1"/>
</dbReference>
<dbReference type="InterPro" id="IPR012902">
    <property type="entry name" value="N_methyl_site"/>
</dbReference>
<dbReference type="NCBIfam" id="TIGR02532">
    <property type="entry name" value="IV_pilin_GFxxxE"/>
    <property type="match status" value="1"/>
</dbReference>
<accession>A0ABW4BTF3</accession>
<organism evidence="4 5">
    <name type="scientific">Companilactobacillus keshanensis</name>
    <dbReference type="NCBI Taxonomy" id="2486003"/>
    <lineage>
        <taxon>Bacteria</taxon>
        <taxon>Bacillati</taxon>
        <taxon>Bacillota</taxon>
        <taxon>Bacilli</taxon>
        <taxon>Lactobacillales</taxon>
        <taxon>Lactobacillaceae</taxon>
        <taxon>Companilactobacillus</taxon>
    </lineage>
</organism>
<keyword evidence="2" id="KW-0178">Competence</keyword>
<dbReference type="EMBL" id="JBHTOI010000025">
    <property type="protein sequence ID" value="MFD1417878.1"/>
    <property type="molecule type" value="Genomic_DNA"/>
</dbReference>
<gene>
    <name evidence="4" type="ORF">ACFQ42_03770</name>
</gene>
<dbReference type="Proteomes" id="UP001597251">
    <property type="component" value="Unassembled WGS sequence"/>
</dbReference>
<reference evidence="5" key="1">
    <citation type="journal article" date="2019" name="Int. J. Syst. Evol. Microbiol.">
        <title>The Global Catalogue of Microorganisms (GCM) 10K type strain sequencing project: providing services to taxonomists for standard genome sequencing and annotation.</title>
        <authorList>
            <consortium name="The Broad Institute Genomics Platform"/>
            <consortium name="The Broad Institute Genome Sequencing Center for Infectious Disease"/>
            <person name="Wu L."/>
            <person name="Ma J."/>
        </authorList>
    </citation>
    <scope>NUCLEOTIDE SEQUENCE [LARGE SCALE GENOMIC DNA]</scope>
    <source>
        <strain evidence="5">CCM 8936</strain>
    </source>
</reference>
<comment type="caution">
    <text evidence="4">The sequence shown here is derived from an EMBL/GenBank/DDBJ whole genome shotgun (WGS) entry which is preliminary data.</text>
</comment>
<evidence type="ECO:0000256" key="1">
    <source>
        <dbReference type="ARBA" id="ARBA00004241"/>
    </source>
</evidence>